<name>A0ABR1NVP1_DIAER</name>
<sequence length="275" mass="31165">MAPYQMKATSKAKFQPLARRRTLAGRIEKQEKPSGQQVKKKPLAFLRTLTFRPKKDSSENAPTNQVKQDSFTKALADRIDEESLVTNPQAPTANTVCPAENKDRPFKLREAIPRSGFRFPGEKKSRRPVLGRWKAENTVARALHADMGIIHKRHAQGVISPVFHQAAEMIEGGYLQGLARHEDITEEEGSDIWKRFLGKLWVDSVKKWPHRLSQHQFANFFSALTEARWAEIQQPKNDGEAPGLLVRHISMFLEAAERAGFPWAKGGDTFSDDEE</sequence>
<keyword evidence="3" id="KW-1185">Reference proteome</keyword>
<evidence type="ECO:0000313" key="3">
    <source>
        <dbReference type="Proteomes" id="UP001430848"/>
    </source>
</evidence>
<gene>
    <name evidence="2" type="ORF">SLS63_010925</name>
</gene>
<comment type="caution">
    <text evidence="2">The sequence shown here is derived from an EMBL/GenBank/DDBJ whole genome shotgun (WGS) entry which is preliminary data.</text>
</comment>
<reference evidence="2 3" key="1">
    <citation type="submission" date="2024-02" db="EMBL/GenBank/DDBJ databases">
        <title>De novo assembly and annotation of 12 fungi associated with fruit tree decline syndrome in Ontario, Canada.</title>
        <authorList>
            <person name="Sulman M."/>
            <person name="Ellouze W."/>
            <person name="Ilyukhin E."/>
        </authorList>
    </citation>
    <scope>NUCLEOTIDE SEQUENCE [LARGE SCALE GENOMIC DNA]</scope>
    <source>
        <strain evidence="2 3">M169</strain>
    </source>
</reference>
<accession>A0ABR1NVP1</accession>
<feature type="region of interest" description="Disordered" evidence="1">
    <location>
        <begin position="24"/>
        <end position="44"/>
    </location>
</feature>
<dbReference type="Proteomes" id="UP001430848">
    <property type="component" value="Unassembled WGS sequence"/>
</dbReference>
<proteinExistence type="predicted"/>
<evidence type="ECO:0000256" key="1">
    <source>
        <dbReference type="SAM" id="MobiDB-lite"/>
    </source>
</evidence>
<evidence type="ECO:0000313" key="2">
    <source>
        <dbReference type="EMBL" id="KAK7716918.1"/>
    </source>
</evidence>
<protein>
    <submittedName>
        <fullName evidence="2">Uncharacterized protein</fullName>
    </submittedName>
</protein>
<dbReference type="EMBL" id="JAKNSF020000096">
    <property type="protein sequence ID" value="KAK7716918.1"/>
    <property type="molecule type" value="Genomic_DNA"/>
</dbReference>
<organism evidence="2 3">
    <name type="scientific">Diaporthe eres</name>
    <name type="common">Phomopsis oblonga</name>
    <dbReference type="NCBI Taxonomy" id="83184"/>
    <lineage>
        <taxon>Eukaryota</taxon>
        <taxon>Fungi</taxon>
        <taxon>Dikarya</taxon>
        <taxon>Ascomycota</taxon>
        <taxon>Pezizomycotina</taxon>
        <taxon>Sordariomycetes</taxon>
        <taxon>Sordariomycetidae</taxon>
        <taxon>Diaporthales</taxon>
        <taxon>Diaporthaceae</taxon>
        <taxon>Diaporthe</taxon>
        <taxon>Diaporthe eres species complex</taxon>
    </lineage>
</organism>